<proteinExistence type="predicted"/>
<dbReference type="Proteomes" id="UP000789920">
    <property type="component" value="Unassembled WGS sequence"/>
</dbReference>
<accession>A0ACA9R0R6</accession>
<protein>
    <submittedName>
        <fullName evidence="1">7956_t:CDS:1</fullName>
    </submittedName>
</protein>
<dbReference type="EMBL" id="CAJVQC010040872">
    <property type="protein sequence ID" value="CAG8771709.1"/>
    <property type="molecule type" value="Genomic_DNA"/>
</dbReference>
<feature type="non-terminal residue" evidence="1">
    <location>
        <position position="418"/>
    </location>
</feature>
<evidence type="ECO:0000313" key="2">
    <source>
        <dbReference type="Proteomes" id="UP000789920"/>
    </source>
</evidence>
<keyword evidence="2" id="KW-1185">Reference proteome</keyword>
<name>A0ACA9R0R6_9GLOM</name>
<feature type="non-terminal residue" evidence="1">
    <location>
        <position position="1"/>
    </location>
</feature>
<evidence type="ECO:0000313" key="1">
    <source>
        <dbReference type="EMBL" id="CAG8771709.1"/>
    </source>
</evidence>
<reference evidence="1" key="1">
    <citation type="submission" date="2021-06" db="EMBL/GenBank/DDBJ databases">
        <authorList>
            <person name="Kallberg Y."/>
            <person name="Tangrot J."/>
            <person name="Rosling A."/>
        </authorList>
    </citation>
    <scope>NUCLEOTIDE SEQUENCE</scope>
    <source>
        <strain evidence="1">MA461A</strain>
    </source>
</reference>
<organism evidence="1 2">
    <name type="scientific">Racocetra persica</name>
    <dbReference type="NCBI Taxonomy" id="160502"/>
    <lineage>
        <taxon>Eukaryota</taxon>
        <taxon>Fungi</taxon>
        <taxon>Fungi incertae sedis</taxon>
        <taxon>Mucoromycota</taxon>
        <taxon>Glomeromycotina</taxon>
        <taxon>Glomeromycetes</taxon>
        <taxon>Diversisporales</taxon>
        <taxon>Gigasporaceae</taxon>
        <taxon>Racocetra</taxon>
    </lineage>
</organism>
<comment type="caution">
    <text evidence="1">The sequence shown here is derived from an EMBL/GenBank/DDBJ whole genome shotgun (WGS) entry which is preliminary data.</text>
</comment>
<gene>
    <name evidence="1" type="ORF">RPERSI_LOCUS16489</name>
</gene>
<sequence>SWQGLSANSQLSFTLPYYIVIAIVAAIIHTYGYSLIFRAQATPGGLEIFTSHFSSQKGKKKVSISTLMKIFGLGIIFLVTLVNFAVIEDDSKMRKSLLQKEIEEQKEKFEENGLKITEKDIKEAKQLEKNENPDLKKIFALREKNRPLTSLLKNKTGFQKLENYPQEIRYYLACPDEKKEKLQAERDKIERKINSVSGEKLVRKLRRKNDLENRIKELDKEKERSAPNLPPRPNYPLTSPFPNRRKSQQRFEIVEKIFSGLLHRLSSKRPPRGSYSFKINNNQKSFIELSVQKFNFPTEKGDKEIEKISFEDSLGSGSAGLKDKDQLEAILKTGEAQNLELSFDEEKVKIIVIKPQPANTMFAMGSGSEDENQPPKIRTEQSTSDDSQNQKQQDQNQSDDQNKKKSGDTDKQALIDKY</sequence>